<reference evidence="2" key="1">
    <citation type="journal article" date="2022" name="Mol. Ecol. Resour.">
        <title>The genomes of chicory, endive, great burdock and yacon provide insights into Asteraceae palaeo-polyploidization history and plant inulin production.</title>
        <authorList>
            <person name="Fan W."/>
            <person name="Wang S."/>
            <person name="Wang H."/>
            <person name="Wang A."/>
            <person name="Jiang F."/>
            <person name="Liu H."/>
            <person name="Zhao H."/>
            <person name="Xu D."/>
            <person name="Zhang Y."/>
        </authorList>
    </citation>
    <scope>NUCLEOTIDE SEQUENCE [LARGE SCALE GENOMIC DNA]</scope>
    <source>
        <strain evidence="2">cv. Niubang</strain>
    </source>
</reference>
<gene>
    <name evidence="1" type="ORF">L6452_03078</name>
</gene>
<dbReference type="Proteomes" id="UP001055879">
    <property type="component" value="Linkage Group LG01"/>
</dbReference>
<dbReference type="EMBL" id="CM042047">
    <property type="protein sequence ID" value="KAI3771906.1"/>
    <property type="molecule type" value="Genomic_DNA"/>
</dbReference>
<name>A0ACB9FLR0_ARCLA</name>
<accession>A0ACB9FLR0</accession>
<reference evidence="1 2" key="2">
    <citation type="journal article" date="2022" name="Mol. Ecol. Resour.">
        <title>The genomes of chicory, endive, great burdock and yacon provide insights into Asteraceae paleo-polyploidization history and plant inulin production.</title>
        <authorList>
            <person name="Fan W."/>
            <person name="Wang S."/>
            <person name="Wang H."/>
            <person name="Wang A."/>
            <person name="Jiang F."/>
            <person name="Liu H."/>
            <person name="Zhao H."/>
            <person name="Xu D."/>
            <person name="Zhang Y."/>
        </authorList>
    </citation>
    <scope>NUCLEOTIDE SEQUENCE [LARGE SCALE GENOMIC DNA]</scope>
    <source>
        <strain evidence="2">cv. Niubang</strain>
    </source>
</reference>
<organism evidence="1 2">
    <name type="scientific">Arctium lappa</name>
    <name type="common">Greater burdock</name>
    <name type="synonym">Lappa major</name>
    <dbReference type="NCBI Taxonomy" id="4217"/>
    <lineage>
        <taxon>Eukaryota</taxon>
        <taxon>Viridiplantae</taxon>
        <taxon>Streptophyta</taxon>
        <taxon>Embryophyta</taxon>
        <taxon>Tracheophyta</taxon>
        <taxon>Spermatophyta</taxon>
        <taxon>Magnoliopsida</taxon>
        <taxon>eudicotyledons</taxon>
        <taxon>Gunneridae</taxon>
        <taxon>Pentapetalae</taxon>
        <taxon>asterids</taxon>
        <taxon>campanulids</taxon>
        <taxon>Asterales</taxon>
        <taxon>Asteraceae</taxon>
        <taxon>Carduoideae</taxon>
        <taxon>Cardueae</taxon>
        <taxon>Arctiinae</taxon>
        <taxon>Arctium</taxon>
    </lineage>
</organism>
<evidence type="ECO:0000313" key="2">
    <source>
        <dbReference type="Proteomes" id="UP001055879"/>
    </source>
</evidence>
<protein>
    <submittedName>
        <fullName evidence="1">Uncharacterized protein</fullName>
    </submittedName>
</protein>
<sequence>MEAATKTPASLSLPWKTRIILSVLSAATDAARRKDGTVNRRLIKFFDYRTPPTSNPRDGVKTYDVVVDPARNLWFRVFIPIQHAVQDLPVIVYFHGGGFVFLSADLKLYDTVCRRFAKKLPAIIVSVNYRLAPEHRYPAQHDDCFDVLKFLDDDHENSSKSLPENANISRCFVAGDSAGGNLAHHVAQRACEFNFRRLKVIGVVAIQPFFGGMERTDSEIKLEGTPLVSVKRTDWCWKAFMPAAGEKGYDRDHRIINVSGAKAVDISNMDFPATMVVVGGFDALKDWQKRYYEWLKNSGKEVYLLDYPNTFHGFYLFPELPESDKLISEMKALIHRVLNKV</sequence>
<evidence type="ECO:0000313" key="1">
    <source>
        <dbReference type="EMBL" id="KAI3771906.1"/>
    </source>
</evidence>
<comment type="caution">
    <text evidence="1">The sequence shown here is derived from an EMBL/GenBank/DDBJ whole genome shotgun (WGS) entry which is preliminary data.</text>
</comment>
<keyword evidence="2" id="KW-1185">Reference proteome</keyword>
<proteinExistence type="predicted"/>